<keyword evidence="1" id="KW-0805">Transcription regulation</keyword>
<dbReference type="Pfam" id="PF12833">
    <property type="entry name" value="HTH_18"/>
    <property type="match status" value="1"/>
</dbReference>
<dbReference type="Gene3D" id="1.10.10.60">
    <property type="entry name" value="Homeodomain-like"/>
    <property type="match status" value="1"/>
</dbReference>
<evidence type="ECO:0000259" key="4">
    <source>
        <dbReference type="PROSITE" id="PS01124"/>
    </source>
</evidence>
<dbReference type="InterPro" id="IPR050204">
    <property type="entry name" value="AraC_XylS_family_regulators"/>
</dbReference>
<dbReference type="Proteomes" id="UP000216345">
    <property type="component" value="Unassembled WGS sequence"/>
</dbReference>
<organism evidence="5 6">
    <name type="scientific">Brucella rhizosphaerae</name>
    <dbReference type="NCBI Taxonomy" id="571254"/>
    <lineage>
        <taxon>Bacteria</taxon>
        <taxon>Pseudomonadati</taxon>
        <taxon>Pseudomonadota</taxon>
        <taxon>Alphaproteobacteria</taxon>
        <taxon>Hyphomicrobiales</taxon>
        <taxon>Brucellaceae</taxon>
        <taxon>Brucella/Ochrobactrum group</taxon>
        <taxon>Brucella</taxon>
    </lineage>
</organism>
<gene>
    <name evidence="5" type="ORF">CEV32_2612</name>
</gene>
<accession>A0A256F5P3</accession>
<dbReference type="InterPro" id="IPR035418">
    <property type="entry name" value="AraC-bd_2"/>
</dbReference>
<evidence type="ECO:0000313" key="5">
    <source>
        <dbReference type="EMBL" id="OYR10175.1"/>
    </source>
</evidence>
<evidence type="ECO:0000313" key="6">
    <source>
        <dbReference type="Proteomes" id="UP000216345"/>
    </source>
</evidence>
<comment type="caution">
    <text evidence="5">The sequence shown here is derived from an EMBL/GenBank/DDBJ whole genome shotgun (WGS) entry which is preliminary data.</text>
</comment>
<feature type="domain" description="HTH araC/xylS-type" evidence="4">
    <location>
        <begin position="212"/>
        <end position="312"/>
    </location>
</feature>
<name>A0A256F5P3_9HYPH</name>
<dbReference type="PROSITE" id="PS01124">
    <property type="entry name" value="HTH_ARAC_FAMILY_2"/>
    <property type="match status" value="1"/>
</dbReference>
<dbReference type="PANTHER" id="PTHR46796:SF6">
    <property type="entry name" value="ARAC SUBFAMILY"/>
    <property type="match status" value="1"/>
</dbReference>
<reference evidence="5 6" key="1">
    <citation type="submission" date="2017-07" db="EMBL/GenBank/DDBJ databases">
        <title>Phylogenetic study on the rhizospheric bacterium Ochrobactrum sp. A44.</title>
        <authorList>
            <person name="Krzyzanowska D.M."/>
            <person name="Ossowicki A."/>
            <person name="Rajewska M."/>
            <person name="Maciag T."/>
            <person name="Kaczynski Z."/>
            <person name="Czerwicka M."/>
            <person name="Jafra S."/>
        </authorList>
    </citation>
    <scope>NUCLEOTIDE SEQUENCE [LARGE SCALE GENOMIC DNA]</scope>
    <source>
        <strain evidence="5 6">PR17</strain>
    </source>
</reference>
<dbReference type="InterPro" id="IPR009057">
    <property type="entry name" value="Homeodomain-like_sf"/>
</dbReference>
<protein>
    <submittedName>
        <fullName evidence="5">Helix-turn-helix domain protein</fullName>
    </submittedName>
</protein>
<dbReference type="Pfam" id="PF14525">
    <property type="entry name" value="AraC_binding_2"/>
    <property type="match status" value="1"/>
</dbReference>
<dbReference type="RefSeq" id="WP_094579070.1">
    <property type="nucleotide sequence ID" value="NZ_JBHEEL010000001.1"/>
</dbReference>
<dbReference type="AlphaFoldDB" id="A0A256F5P3"/>
<evidence type="ECO:0000256" key="2">
    <source>
        <dbReference type="ARBA" id="ARBA00023125"/>
    </source>
</evidence>
<sequence>MTEELFLSTDMVGTEIRDDFWRDAVKLFYEVSSIKDDAGRGFTGTVRSYPFGNMLIGSTTFNNQHYERTTNIIARGGLDHYVLQVMLAGTLVGDFNGIAVSAKPGDIFVIDMAQVISSQAETGARLTVIMPRQEVEKLVGWRNLHGIVLTAEAPATRLLFEYLRDLYDVVQELSAMDSIAAKDAMMVLLASCIKGTDNGSVESDTTNLPIRNRILAYIDKNITNPLLGPYSIQQHFRMSRSHLYRAFEPDEGVAKVIRDKRLDLAYRIVVDQKGKAISLKEVAYRCGFHDGTQLTKAFKVRFGLTPKEARATQDPAPLQGSGGTMIIHEHLSLQAKKAGII</sequence>
<dbReference type="PANTHER" id="PTHR46796">
    <property type="entry name" value="HTH-TYPE TRANSCRIPTIONAL ACTIVATOR RHAS-RELATED"/>
    <property type="match status" value="1"/>
</dbReference>
<evidence type="ECO:0000256" key="3">
    <source>
        <dbReference type="ARBA" id="ARBA00023163"/>
    </source>
</evidence>
<dbReference type="InterPro" id="IPR018060">
    <property type="entry name" value="HTH_AraC"/>
</dbReference>
<dbReference type="GO" id="GO:0043565">
    <property type="term" value="F:sequence-specific DNA binding"/>
    <property type="evidence" value="ECO:0007669"/>
    <property type="project" value="InterPro"/>
</dbReference>
<dbReference type="OrthoDB" id="7904253at2"/>
<evidence type="ECO:0000256" key="1">
    <source>
        <dbReference type="ARBA" id="ARBA00023015"/>
    </source>
</evidence>
<dbReference type="EMBL" id="NNRK01000034">
    <property type="protein sequence ID" value="OYR10175.1"/>
    <property type="molecule type" value="Genomic_DNA"/>
</dbReference>
<proteinExistence type="predicted"/>
<dbReference type="SMART" id="SM00342">
    <property type="entry name" value="HTH_ARAC"/>
    <property type="match status" value="1"/>
</dbReference>
<keyword evidence="2" id="KW-0238">DNA-binding</keyword>
<keyword evidence="6" id="KW-1185">Reference proteome</keyword>
<dbReference type="GO" id="GO:0003700">
    <property type="term" value="F:DNA-binding transcription factor activity"/>
    <property type="evidence" value="ECO:0007669"/>
    <property type="project" value="InterPro"/>
</dbReference>
<dbReference type="SUPFAM" id="SSF46689">
    <property type="entry name" value="Homeodomain-like"/>
    <property type="match status" value="1"/>
</dbReference>
<keyword evidence="3" id="KW-0804">Transcription</keyword>